<dbReference type="HOGENOM" id="CLU_013214_2_0_10"/>
<dbReference type="STRING" id="400092.PKOR_11235"/>
<sequence>MRLSVAALGIMFSLGHTPHAWAQNGALESIAKDFDQHRKKALQEKLFLHVDRPAYICGETMWFKLYNVDGTLHKPLDMSKVAYVEVLDASQKPVLQAKIALKEGVGSGSFILPATLVSGNYSVRAYTNWMKNFSPDLYFEQAVTIVNTLQKLPVQEVPKGAALTAQFFPEGGNMVAGVANKVGFQVVDQATGEGVAFKGEVHDREGNKVAEFEPHKFGIGHFIFTPAKGGEYTAIIKLADNRSLVKKLPSAYEQGYALQLEDTGAAQLQITVNQAGVQGEQLYLLGHTRQMIAIADVAVVSQGRAVFLVDKKLLADGIIHFTVFNANKQPVCERLYFKRPTQTLQLNVAADKAGYNSREKVTLDLLAEAGVGKAASANLSLAVFKLDSLQKNTGSSIESYIWLTSDLKGTIESPSYYFSAEGAADREAMDNLMLTHGWSRFKWEDVLGKEPASYKFLPEYDGHQIRGRVTSSATSKPTEGVVTYLASPSKLIRLYNSTSNADGFISFDMKDFFGDRDIVLQSNYTKDSTYHFEVFSPFSDKYGQKSQLPFNLSEELEHELTLRHVQAQVQQAYFSSYSNRIKPANVDSLAFYGKPDEQYFLDDYKRFKVMEEVMREYVPGVQVRKQGGKFRFMVFNRPYRSIFNNNPMVLLDGVPVFDIDKIMAFDPLKVKKLDVISSRFFNGPLIYEGLVSYTTYKGDLAGFELNPKALFQAYEGLQLEKEFYAPSYETTEQRQSRLADFRNLLHWEPNLSLEAGKGNKLNFYTSDQAGTYLVVVQGVSGDGLVGSKVHSFTVKQPRVLE</sequence>
<name>A0A0E3ZJH7_9BACT</name>
<protein>
    <recommendedName>
        <fullName evidence="4">Macroglobulin domain-containing protein</fullName>
    </recommendedName>
</protein>
<evidence type="ECO:0000313" key="3">
    <source>
        <dbReference type="Proteomes" id="UP000033109"/>
    </source>
</evidence>
<dbReference type="Proteomes" id="UP000033109">
    <property type="component" value="Chromosome"/>
</dbReference>
<keyword evidence="3" id="KW-1185">Reference proteome</keyword>
<evidence type="ECO:0008006" key="4">
    <source>
        <dbReference type="Google" id="ProtNLM"/>
    </source>
</evidence>
<organism evidence="2 3">
    <name type="scientific">Pontibacter korlensis</name>
    <dbReference type="NCBI Taxonomy" id="400092"/>
    <lineage>
        <taxon>Bacteria</taxon>
        <taxon>Pseudomonadati</taxon>
        <taxon>Bacteroidota</taxon>
        <taxon>Cytophagia</taxon>
        <taxon>Cytophagales</taxon>
        <taxon>Hymenobacteraceae</taxon>
        <taxon>Pontibacter</taxon>
    </lineage>
</organism>
<evidence type="ECO:0000313" key="2">
    <source>
        <dbReference type="EMBL" id="AKD05653.1"/>
    </source>
</evidence>
<accession>A0A0E3ZJH7</accession>
<dbReference type="AlphaFoldDB" id="A0A0E3ZJH7"/>
<feature type="chain" id="PRO_5002416591" description="Macroglobulin domain-containing protein" evidence="1">
    <location>
        <begin position="23"/>
        <end position="801"/>
    </location>
</feature>
<evidence type="ECO:0000256" key="1">
    <source>
        <dbReference type="SAM" id="SignalP"/>
    </source>
</evidence>
<proteinExistence type="predicted"/>
<dbReference type="KEGG" id="pko:PKOR_11235"/>
<dbReference type="EMBL" id="CP009621">
    <property type="protein sequence ID" value="AKD05653.1"/>
    <property type="molecule type" value="Genomic_DNA"/>
</dbReference>
<feature type="signal peptide" evidence="1">
    <location>
        <begin position="1"/>
        <end position="22"/>
    </location>
</feature>
<dbReference type="PATRIC" id="fig|400092.3.peg.2443"/>
<reference evidence="2 3" key="1">
    <citation type="journal article" date="2015" name="Sci. Rep.">
        <title>Unraveling adaptation of Pontibacter korlensis to radiation and infertility in desert through complete genome and comparative transcriptomic analysis.</title>
        <authorList>
            <person name="Dai J."/>
            <person name="Dai W."/>
            <person name="Qiu C."/>
            <person name="Yang Z."/>
            <person name="Zhang Y."/>
            <person name="Zhou M."/>
            <person name="Zhang L."/>
            <person name="Fang C."/>
            <person name="Gao Q."/>
            <person name="Yang Q."/>
            <person name="Li X."/>
            <person name="Wang Z."/>
            <person name="Wang Z."/>
            <person name="Jia Z."/>
            <person name="Chen X."/>
        </authorList>
    </citation>
    <scope>NUCLEOTIDE SEQUENCE [LARGE SCALE GENOMIC DNA]</scope>
    <source>
        <strain evidence="2 3">X14-1T</strain>
    </source>
</reference>
<dbReference type="Gene3D" id="2.60.40.1930">
    <property type="match status" value="1"/>
</dbReference>
<gene>
    <name evidence="2" type="ORF">PKOR_11235</name>
</gene>
<keyword evidence="1" id="KW-0732">Signal</keyword>